<sequence>MAEQGPDWQEAFLQAHALPPAYLDSALKWFAPVANLLVEHQNGARRPLLVAVNGSQGSGKSTLCAYLVSRFRHEHGLVALSLSLDDFYLTRAERQELAASVHPLFATRGVPGTHDMALLLKTLEAMLAGETPVIPRFDKATDDRAPAEAWEYPEAPVDIILLEGWCLGARSVDTAELAVPVNALESLEDTDGAWRDRVNQALATDFPVLYDLVDEWLMLKAPSFDCVYRWRLEQEEKLAQRRAGSGVMSAEEVGRFIQHYQRVTNHCLQQLPRRVNHLFTLDSDRKIESYLAAPGVRG</sequence>
<dbReference type="OrthoDB" id="455474at2"/>
<proteinExistence type="predicted"/>
<gene>
    <name evidence="1" type="ORF">EY643_14305</name>
</gene>
<dbReference type="Proteomes" id="UP000326287">
    <property type="component" value="Chromosome"/>
</dbReference>
<keyword evidence="2" id="KW-1185">Reference proteome</keyword>
<accession>A0A5P9NLV3</accession>
<dbReference type="Gene3D" id="3.40.50.300">
    <property type="entry name" value="P-loop containing nucleotide triphosphate hydrolases"/>
    <property type="match status" value="1"/>
</dbReference>
<dbReference type="PANTHER" id="PTHR10285">
    <property type="entry name" value="URIDINE KINASE"/>
    <property type="match status" value="1"/>
</dbReference>
<dbReference type="KEGG" id="halc:EY643_14305"/>
<evidence type="ECO:0008006" key="3">
    <source>
        <dbReference type="Google" id="ProtNLM"/>
    </source>
</evidence>
<protein>
    <recommendedName>
        <fullName evidence="3">Kinase</fullName>
    </recommendedName>
</protein>
<evidence type="ECO:0000313" key="2">
    <source>
        <dbReference type="Proteomes" id="UP000326287"/>
    </source>
</evidence>
<name>A0A5P9NLV3_9GAMM</name>
<reference evidence="1 2" key="1">
    <citation type="submission" date="2019-02" db="EMBL/GenBank/DDBJ databases">
        <authorList>
            <person name="Li S.-H."/>
        </authorList>
    </citation>
    <scope>NUCLEOTIDE SEQUENCE [LARGE SCALE GENOMIC DNA]</scope>
    <source>
        <strain evidence="1 2">IMCC14385</strain>
    </source>
</reference>
<dbReference type="AlphaFoldDB" id="A0A5P9NLV3"/>
<organism evidence="1 2">
    <name type="scientific">Halioglobus maricola</name>
    <dbReference type="NCBI Taxonomy" id="2601894"/>
    <lineage>
        <taxon>Bacteria</taxon>
        <taxon>Pseudomonadati</taxon>
        <taxon>Pseudomonadota</taxon>
        <taxon>Gammaproteobacteria</taxon>
        <taxon>Cellvibrionales</taxon>
        <taxon>Halieaceae</taxon>
        <taxon>Halioglobus</taxon>
    </lineage>
</organism>
<dbReference type="SUPFAM" id="SSF52540">
    <property type="entry name" value="P-loop containing nucleoside triphosphate hydrolases"/>
    <property type="match status" value="1"/>
</dbReference>
<dbReference type="EMBL" id="CP036422">
    <property type="protein sequence ID" value="QFU76732.1"/>
    <property type="molecule type" value="Genomic_DNA"/>
</dbReference>
<evidence type="ECO:0000313" key="1">
    <source>
        <dbReference type="EMBL" id="QFU76732.1"/>
    </source>
</evidence>
<dbReference type="InterPro" id="IPR027417">
    <property type="entry name" value="P-loop_NTPase"/>
</dbReference>
<dbReference type="RefSeq" id="WP_153239874.1">
    <property type="nucleotide sequence ID" value="NZ_CP036422.1"/>
</dbReference>